<keyword evidence="2" id="KW-1185">Reference proteome</keyword>
<dbReference type="SUPFAM" id="SSF102405">
    <property type="entry name" value="MCP/YpsA-like"/>
    <property type="match status" value="1"/>
</dbReference>
<gene>
    <name evidence="1" type="ORF">ABDK96_15690</name>
</gene>
<accession>A0ABV0ILV2</accession>
<protein>
    <recommendedName>
        <fullName evidence="3">Toprim domain-containing protein</fullName>
    </recommendedName>
</protein>
<name>A0ABV0ILV2_9MICC</name>
<comment type="caution">
    <text evidence="1">The sequence shown here is derived from an EMBL/GenBank/DDBJ whole genome shotgun (WGS) entry which is preliminary data.</text>
</comment>
<dbReference type="Gene3D" id="3.40.50.450">
    <property type="match status" value="1"/>
</dbReference>
<organism evidence="1 2">
    <name type="scientific">Citricoccus nitrophenolicus</name>
    <dbReference type="NCBI Taxonomy" id="863575"/>
    <lineage>
        <taxon>Bacteria</taxon>
        <taxon>Bacillati</taxon>
        <taxon>Actinomycetota</taxon>
        <taxon>Actinomycetes</taxon>
        <taxon>Micrococcales</taxon>
        <taxon>Micrococcaceae</taxon>
        <taxon>Citricoccus</taxon>
    </lineage>
</organism>
<evidence type="ECO:0008006" key="3">
    <source>
        <dbReference type="Google" id="ProtNLM"/>
    </source>
</evidence>
<sequence>MTRIGCTGHQRLSPSTRRIVAAAIADVLVTEADDDLIGLTSLAEGADQLFAHVVLAAGGQLHGIVPSQGYEQSFALTPARDTYKALLSLASGNTILPFPAPAEDAYLAAGHAVADGCEILIAVWDGQDAAGKGGTGDIVAYARERGREVRIIWPDGATRD</sequence>
<dbReference type="EMBL" id="JBDXMX010000009">
    <property type="protein sequence ID" value="MEO9249126.1"/>
    <property type="molecule type" value="Genomic_DNA"/>
</dbReference>
<dbReference type="RefSeq" id="WP_347921825.1">
    <property type="nucleotide sequence ID" value="NZ_JBDXMX010000009.1"/>
</dbReference>
<reference evidence="1 2" key="1">
    <citation type="submission" date="2024-05" db="EMBL/GenBank/DDBJ databases">
        <authorList>
            <person name="Yi C."/>
        </authorList>
    </citation>
    <scope>NUCLEOTIDE SEQUENCE [LARGE SCALE GENOMIC DNA]</scope>
    <source>
        <strain evidence="1 2">XS13</strain>
    </source>
</reference>
<evidence type="ECO:0000313" key="2">
    <source>
        <dbReference type="Proteomes" id="UP001484097"/>
    </source>
</evidence>
<evidence type="ECO:0000313" key="1">
    <source>
        <dbReference type="EMBL" id="MEO9249126.1"/>
    </source>
</evidence>
<dbReference type="Proteomes" id="UP001484097">
    <property type="component" value="Unassembled WGS sequence"/>
</dbReference>
<proteinExistence type="predicted"/>